<evidence type="ECO:0000256" key="4">
    <source>
        <dbReference type="ARBA" id="ARBA00022840"/>
    </source>
</evidence>
<dbReference type="AlphaFoldDB" id="A0A4Q8BC10"/>
<reference evidence="10 11" key="1">
    <citation type="submission" date="2019-02" db="EMBL/GenBank/DDBJ databases">
        <title>Sequencing the genomes of 1000 actinobacteria strains.</title>
        <authorList>
            <person name="Klenk H.-P."/>
        </authorList>
    </citation>
    <scope>NUCLEOTIDE SEQUENCE [LARGE SCALE GENOMIC DNA]</scope>
    <source>
        <strain evidence="10 11">DSM 45612</strain>
    </source>
</reference>
<dbReference type="InterPro" id="IPR003593">
    <property type="entry name" value="AAA+_ATPase"/>
</dbReference>
<dbReference type="GO" id="GO:0016887">
    <property type="term" value="F:ATP hydrolysis activity"/>
    <property type="evidence" value="ECO:0007669"/>
    <property type="project" value="InterPro"/>
</dbReference>
<dbReference type="Gene3D" id="1.20.1560.10">
    <property type="entry name" value="ABC transporter type 1, transmembrane domain"/>
    <property type="match status" value="1"/>
</dbReference>
<dbReference type="InterPro" id="IPR011527">
    <property type="entry name" value="ABC1_TM_dom"/>
</dbReference>
<feature type="domain" description="ABC transporter" evidence="8">
    <location>
        <begin position="360"/>
        <end position="590"/>
    </location>
</feature>
<dbReference type="SUPFAM" id="SSF90123">
    <property type="entry name" value="ABC transporter transmembrane region"/>
    <property type="match status" value="1"/>
</dbReference>
<dbReference type="Gene3D" id="3.40.50.300">
    <property type="entry name" value="P-loop containing nucleotide triphosphate hydrolases"/>
    <property type="match status" value="1"/>
</dbReference>
<feature type="transmembrane region" description="Helical" evidence="7">
    <location>
        <begin position="20"/>
        <end position="49"/>
    </location>
</feature>
<proteinExistence type="predicted"/>
<feature type="transmembrane region" description="Helical" evidence="7">
    <location>
        <begin position="181"/>
        <end position="200"/>
    </location>
</feature>
<feature type="transmembrane region" description="Helical" evidence="7">
    <location>
        <begin position="269"/>
        <end position="287"/>
    </location>
</feature>
<dbReference type="GO" id="GO:0005886">
    <property type="term" value="C:plasma membrane"/>
    <property type="evidence" value="ECO:0007669"/>
    <property type="project" value="UniProtKB-SubCell"/>
</dbReference>
<name>A0A4Q8BC10_9ACTN</name>
<evidence type="ECO:0000259" key="9">
    <source>
        <dbReference type="PROSITE" id="PS50929"/>
    </source>
</evidence>
<evidence type="ECO:0000313" key="10">
    <source>
        <dbReference type="EMBL" id="RZU74589.1"/>
    </source>
</evidence>
<dbReference type="PANTHER" id="PTHR24221:SF654">
    <property type="entry name" value="ATP-BINDING CASSETTE SUB-FAMILY B MEMBER 6"/>
    <property type="match status" value="1"/>
</dbReference>
<sequence>MLSIVWRAAGLLDPGTRRGLVLGIPVALAVTLLELAGFLALAAVVQVLAAPQLLHEAGPDTLVGLARRVAHPHGLTDFVATVGGVAVTLLVSRGIAACALAWWQAGLLARAEATLSARLFRTFMGTSYEFHLQRHSADLMRTVIMSVRYLTSRVLLPGTTIIIDASLILGLAMALLVMEPVTALVSIGALGGAMGTYLFLVRRWARRMGVDDERLMSRDQRIIQEGLRAVKVLTTLGRRGAVVRRFETARSEHTYALRGLFFISNLSRYYLESVVLLVMAAAAGTAILGDADVLASVGVILAGSMRLLPSVQRVLAMANLVRVGVGSLEQVEKDLAAAGNDIKRSAEHDDPQPVTFERCIEFRDLTYRYPAAPTPALDSINLTVGIGESVGIVGPSGSGKTTLVDVLLGLLQPTCGGIYIDGVRITPELVHGWRARIGYVPQDTVIIDDTVRRNVALGLDDDEIDDVAVERAIAQAQLLDTVLAMPDGFDSMLGEHGVRLSGGQRQRIGIARALYLHPDVLVLDEATAALDTETEKQIVETIEKLYGKITVLVIAHRLSTVQRCDTRVVLDRGHVTNRRGPDAQPVGQPAR</sequence>
<feature type="transmembrane region" description="Helical" evidence="7">
    <location>
        <begin position="78"/>
        <end position="103"/>
    </location>
</feature>
<dbReference type="PROSITE" id="PS50893">
    <property type="entry name" value="ABC_TRANSPORTER_2"/>
    <property type="match status" value="1"/>
</dbReference>
<evidence type="ECO:0000256" key="2">
    <source>
        <dbReference type="ARBA" id="ARBA00022692"/>
    </source>
</evidence>
<evidence type="ECO:0000313" key="11">
    <source>
        <dbReference type="Proteomes" id="UP000294114"/>
    </source>
</evidence>
<dbReference type="PROSITE" id="PS00211">
    <property type="entry name" value="ABC_TRANSPORTER_1"/>
    <property type="match status" value="1"/>
</dbReference>
<gene>
    <name evidence="10" type="ORF">EV384_3064</name>
</gene>
<dbReference type="Proteomes" id="UP000294114">
    <property type="component" value="Unassembled WGS sequence"/>
</dbReference>
<dbReference type="Pfam" id="PF00664">
    <property type="entry name" value="ABC_membrane"/>
    <property type="match status" value="1"/>
</dbReference>
<dbReference type="SUPFAM" id="SSF52540">
    <property type="entry name" value="P-loop containing nucleoside triphosphate hydrolases"/>
    <property type="match status" value="1"/>
</dbReference>
<dbReference type="InterPro" id="IPR003439">
    <property type="entry name" value="ABC_transporter-like_ATP-bd"/>
</dbReference>
<feature type="domain" description="ABC transmembrane type-1" evidence="9">
    <location>
        <begin position="21"/>
        <end position="319"/>
    </location>
</feature>
<dbReference type="PROSITE" id="PS50929">
    <property type="entry name" value="ABC_TM1F"/>
    <property type="match status" value="1"/>
</dbReference>
<keyword evidence="2 7" id="KW-0812">Transmembrane</keyword>
<dbReference type="InterPro" id="IPR039421">
    <property type="entry name" value="Type_1_exporter"/>
</dbReference>
<keyword evidence="6 7" id="KW-0472">Membrane</keyword>
<keyword evidence="11" id="KW-1185">Reference proteome</keyword>
<dbReference type="PANTHER" id="PTHR24221">
    <property type="entry name" value="ATP-BINDING CASSETTE SUB-FAMILY B"/>
    <property type="match status" value="1"/>
</dbReference>
<keyword evidence="4" id="KW-0067">ATP-binding</keyword>
<organism evidence="10 11">
    <name type="scientific">Micromonospora kangleipakensis</name>
    <dbReference type="NCBI Taxonomy" id="1077942"/>
    <lineage>
        <taxon>Bacteria</taxon>
        <taxon>Bacillati</taxon>
        <taxon>Actinomycetota</taxon>
        <taxon>Actinomycetes</taxon>
        <taxon>Micromonosporales</taxon>
        <taxon>Micromonosporaceae</taxon>
        <taxon>Micromonospora</taxon>
    </lineage>
</organism>
<dbReference type="EMBL" id="SHLD01000001">
    <property type="protein sequence ID" value="RZU74589.1"/>
    <property type="molecule type" value="Genomic_DNA"/>
</dbReference>
<dbReference type="SMART" id="SM00382">
    <property type="entry name" value="AAA"/>
    <property type="match status" value="1"/>
</dbReference>
<dbReference type="InterPro" id="IPR027417">
    <property type="entry name" value="P-loop_NTPase"/>
</dbReference>
<dbReference type="InterPro" id="IPR036640">
    <property type="entry name" value="ABC1_TM_sf"/>
</dbReference>
<protein>
    <submittedName>
        <fullName evidence="10">ABC-type multidrug transport system fused ATPase/permease subunit</fullName>
    </submittedName>
</protein>
<feature type="transmembrane region" description="Helical" evidence="7">
    <location>
        <begin position="154"/>
        <end position="175"/>
    </location>
</feature>
<evidence type="ECO:0000256" key="3">
    <source>
        <dbReference type="ARBA" id="ARBA00022741"/>
    </source>
</evidence>
<keyword evidence="3" id="KW-0547">Nucleotide-binding</keyword>
<dbReference type="GO" id="GO:0005524">
    <property type="term" value="F:ATP binding"/>
    <property type="evidence" value="ECO:0007669"/>
    <property type="project" value="UniProtKB-KW"/>
</dbReference>
<evidence type="ECO:0000256" key="7">
    <source>
        <dbReference type="SAM" id="Phobius"/>
    </source>
</evidence>
<accession>A0A4Q8BC10</accession>
<evidence type="ECO:0000259" key="8">
    <source>
        <dbReference type="PROSITE" id="PS50893"/>
    </source>
</evidence>
<evidence type="ECO:0000256" key="5">
    <source>
        <dbReference type="ARBA" id="ARBA00022989"/>
    </source>
</evidence>
<dbReference type="InterPro" id="IPR017871">
    <property type="entry name" value="ABC_transporter-like_CS"/>
</dbReference>
<comment type="subcellular location">
    <subcellularLocation>
        <location evidence="1">Cell membrane</location>
        <topology evidence="1">Multi-pass membrane protein</topology>
    </subcellularLocation>
</comment>
<comment type="caution">
    <text evidence="10">The sequence shown here is derived from an EMBL/GenBank/DDBJ whole genome shotgun (WGS) entry which is preliminary data.</text>
</comment>
<dbReference type="Pfam" id="PF00005">
    <property type="entry name" value="ABC_tran"/>
    <property type="match status" value="1"/>
</dbReference>
<evidence type="ECO:0000256" key="1">
    <source>
        <dbReference type="ARBA" id="ARBA00004651"/>
    </source>
</evidence>
<keyword evidence="5 7" id="KW-1133">Transmembrane helix</keyword>
<dbReference type="GO" id="GO:0140359">
    <property type="term" value="F:ABC-type transporter activity"/>
    <property type="evidence" value="ECO:0007669"/>
    <property type="project" value="InterPro"/>
</dbReference>
<evidence type="ECO:0000256" key="6">
    <source>
        <dbReference type="ARBA" id="ARBA00023136"/>
    </source>
</evidence>
<dbReference type="RefSeq" id="WP_165439946.1">
    <property type="nucleotide sequence ID" value="NZ_SHLD01000001.1"/>
</dbReference>